<dbReference type="EMBL" id="FZNR01000024">
    <property type="protein sequence ID" value="SNS79850.1"/>
    <property type="molecule type" value="Genomic_DNA"/>
</dbReference>
<evidence type="ECO:0000259" key="2">
    <source>
        <dbReference type="Pfam" id="PF22767"/>
    </source>
</evidence>
<sequence length="485" mass="52048">MTSTAIRGGPPAAAAAHESFRLRRDAELNTDETGELRLRQSRFQLPLSGLGVSRRALALRLAADWVGDLELHRIVVGLEGEGQVLPAQILLRRLAAHSWLERRLHAGGRPLLDVVPRGLGSGSLPEARRHEPGSRYRLSRFAGLRVQDGRLVAGSPLATVAVACVDAGLATVFAAAADPGCDVRGVAHILAVPEPIAGRVLDELLTARLLVTAAEFEQESSAAPLAYWLPEELALHDRARPGRHVAAVGGTYPFRGKLPPASLRRDFPDGRHQVLPVPDMELVAKRDDPLTTVVRARRSIREHDDGQPLTVDALGEFLYRVQYTSGVKEAGGQEIGHRPYPGGGGLCELEIYPLVSRCSGLDPGLYHYDSVEHRLTLLTDTDTTGGRVARYARSAAGMAETPQVLLVITARVQRMMWKYEGLSYAMALKNAGVLTGLMYLVATAMGLAPCALGAGDSAGFARLAGIDPLVEPNIADFALGSRRTA</sequence>
<dbReference type="InterPro" id="IPR029479">
    <property type="entry name" value="Nitroreductase"/>
</dbReference>
<dbReference type="InterPro" id="IPR052544">
    <property type="entry name" value="Bacteriocin_Proc_Enz"/>
</dbReference>
<proteinExistence type="predicted"/>
<feature type="domain" description="Cyanobactin oxidase ThcOx second" evidence="2">
    <location>
        <begin position="136"/>
        <end position="244"/>
    </location>
</feature>
<dbReference type="CDD" id="cd02142">
    <property type="entry name" value="McbC_SagB-like_oxidoreductase"/>
    <property type="match status" value="1"/>
</dbReference>
<dbReference type="RefSeq" id="WP_143232805.1">
    <property type="nucleotide sequence ID" value="NZ_BOMU01000101.1"/>
</dbReference>
<evidence type="ECO:0000259" key="1">
    <source>
        <dbReference type="Pfam" id="PF00881"/>
    </source>
</evidence>
<feature type="domain" description="Nitroreductase" evidence="1">
    <location>
        <begin position="294"/>
        <end position="468"/>
    </location>
</feature>
<dbReference type="AlphaFoldDB" id="A0A239HES6"/>
<dbReference type="Gene3D" id="3.40.109.10">
    <property type="entry name" value="NADH Oxidase"/>
    <property type="match status" value="1"/>
</dbReference>
<keyword evidence="4" id="KW-1185">Reference proteome</keyword>
<dbReference type="GO" id="GO:0016491">
    <property type="term" value="F:oxidoreductase activity"/>
    <property type="evidence" value="ECO:0007669"/>
    <property type="project" value="InterPro"/>
</dbReference>
<dbReference type="PANTHER" id="PTHR43745:SF2">
    <property type="entry name" value="NITROREDUCTASE MJ1384-RELATED"/>
    <property type="match status" value="1"/>
</dbReference>
<dbReference type="Pfam" id="PF22767">
    <property type="entry name" value="ThcOx"/>
    <property type="match status" value="1"/>
</dbReference>
<dbReference type="SUPFAM" id="SSF55469">
    <property type="entry name" value="FMN-dependent nitroreductase-like"/>
    <property type="match status" value="1"/>
</dbReference>
<name>A0A239HES6_9ACTN</name>
<evidence type="ECO:0000313" key="4">
    <source>
        <dbReference type="Proteomes" id="UP000198415"/>
    </source>
</evidence>
<evidence type="ECO:0000313" key="3">
    <source>
        <dbReference type="EMBL" id="SNS79850.1"/>
    </source>
</evidence>
<dbReference type="Proteomes" id="UP000198415">
    <property type="component" value="Unassembled WGS sequence"/>
</dbReference>
<gene>
    <name evidence="3" type="ORF">SAMN06264365_12465</name>
</gene>
<protein>
    <submittedName>
        <fullName evidence="3">SagB-type dehydrogenase domain-containing protein</fullName>
    </submittedName>
</protein>
<dbReference type="Pfam" id="PF00881">
    <property type="entry name" value="Nitroreductase"/>
    <property type="match status" value="1"/>
</dbReference>
<dbReference type="OrthoDB" id="3723182at2"/>
<dbReference type="InterPro" id="IPR020051">
    <property type="entry name" value="SagB-type_dehydrogenase"/>
</dbReference>
<dbReference type="PANTHER" id="PTHR43745">
    <property type="entry name" value="NITROREDUCTASE MJ1384-RELATED"/>
    <property type="match status" value="1"/>
</dbReference>
<organism evidence="3 4">
    <name type="scientific">Actinoplanes regularis</name>
    <dbReference type="NCBI Taxonomy" id="52697"/>
    <lineage>
        <taxon>Bacteria</taxon>
        <taxon>Bacillati</taxon>
        <taxon>Actinomycetota</taxon>
        <taxon>Actinomycetes</taxon>
        <taxon>Micromonosporales</taxon>
        <taxon>Micromonosporaceae</taxon>
        <taxon>Actinoplanes</taxon>
    </lineage>
</organism>
<reference evidence="3 4" key="1">
    <citation type="submission" date="2017-06" db="EMBL/GenBank/DDBJ databases">
        <authorList>
            <person name="Kim H.J."/>
            <person name="Triplett B.A."/>
        </authorList>
    </citation>
    <scope>NUCLEOTIDE SEQUENCE [LARGE SCALE GENOMIC DNA]</scope>
    <source>
        <strain evidence="3 4">DSM 43151</strain>
    </source>
</reference>
<dbReference type="NCBIfam" id="TIGR03605">
    <property type="entry name" value="antibiot_sagB"/>
    <property type="match status" value="1"/>
</dbReference>
<accession>A0A239HES6</accession>
<dbReference type="InterPro" id="IPR000415">
    <property type="entry name" value="Nitroreductase-like"/>
</dbReference>
<dbReference type="InterPro" id="IPR054488">
    <property type="entry name" value="ThcOx_dom2"/>
</dbReference>